<dbReference type="PANTHER" id="PTHR14453">
    <property type="entry name" value="PARP/ZINC FINGER CCCH TYPE DOMAIN CONTAINING PROTEIN"/>
    <property type="match status" value="1"/>
</dbReference>
<dbReference type="InterPro" id="IPR052056">
    <property type="entry name" value="Mono-ARTD/PARP"/>
</dbReference>
<dbReference type="GO" id="GO:0003950">
    <property type="term" value="F:NAD+ poly-ADP-ribosyltransferase activity"/>
    <property type="evidence" value="ECO:0007669"/>
    <property type="project" value="UniProtKB-UniRule"/>
</dbReference>
<comment type="caution">
    <text evidence="9">The sequence shown here is derived from an EMBL/GenBank/DDBJ whole genome shotgun (WGS) entry which is preliminary data.</text>
</comment>
<keyword evidence="4 6" id="KW-0520">NAD</keyword>
<dbReference type="OrthoDB" id="6133115at2759"/>
<dbReference type="GO" id="GO:0003714">
    <property type="term" value="F:transcription corepressor activity"/>
    <property type="evidence" value="ECO:0007669"/>
    <property type="project" value="TreeGrafter"/>
</dbReference>
<dbReference type="Gene3D" id="3.90.228.10">
    <property type="match status" value="1"/>
</dbReference>
<feature type="domain" description="Macro" evidence="8">
    <location>
        <begin position="281"/>
        <end position="470"/>
    </location>
</feature>
<dbReference type="InterPro" id="IPR002589">
    <property type="entry name" value="Macro_dom"/>
</dbReference>
<dbReference type="GO" id="GO:0010629">
    <property type="term" value="P:negative regulation of gene expression"/>
    <property type="evidence" value="ECO:0007669"/>
    <property type="project" value="TreeGrafter"/>
</dbReference>
<comment type="subcellular location">
    <subcellularLocation>
        <location evidence="1">Nucleus</location>
    </subcellularLocation>
</comment>
<reference evidence="9" key="1">
    <citation type="submission" date="2018-11" db="EMBL/GenBank/DDBJ databases">
        <authorList>
            <person name="Alioto T."/>
            <person name="Alioto T."/>
        </authorList>
    </citation>
    <scope>NUCLEOTIDE SEQUENCE</scope>
</reference>
<organism evidence="9 10">
    <name type="scientific">Mytilus galloprovincialis</name>
    <name type="common">Mediterranean mussel</name>
    <dbReference type="NCBI Taxonomy" id="29158"/>
    <lineage>
        <taxon>Eukaryota</taxon>
        <taxon>Metazoa</taxon>
        <taxon>Spiralia</taxon>
        <taxon>Lophotrochozoa</taxon>
        <taxon>Mollusca</taxon>
        <taxon>Bivalvia</taxon>
        <taxon>Autobranchia</taxon>
        <taxon>Pteriomorphia</taxon>
        <taxon>Mytilida</taxon>
        <taxon>Mytiloidea</taxon>
        <taxon>Mytilidae</taxon>
        <taxon>Mytilinae</taxon>
        <taxon>Mytilus</taxon>
    </lineage>
</organism>
<proteinExistence type="predicted"/>
<evidence type="ECO:0000256" key="4">
    <source>
        <dbReference type="ARBA" id="ARBA00023027"/>
    </source>
</evidence>
<evidence type="ECO:0000259" key="8">
    <source>
        <dbReference type="PROSITE" id="PS51154"/>
    </source>
</evidence>
<dbReference type="PROSITE" id="PS51154">
    <property type="entry name" value="MACRO"/>
    <property type="match status" value="3"/>
</dbReference>
<dbReference type="SUPFAM" id="SSF52949">
    <property type="entry name" value="Macro domain-like"/>
    <property type="match status" value="3"/>
</dbReference>
<dbReference type="FunFam" id="3.90.228.10:FF:000008">
    <property type="entry name" value="Poly [ADP-ribose] polymerase"/>
    <property type="match status" value="1"/>
</dbReference>
<feature type="domain" description="Macro" evidence="8">
    <location>
        <begin position="597"/>
        <end position="787"/>
    </location>
</feature>
<evidence type="ECO:0000259" key="7">
    <source>
        <dbReference type="PROSITE" id="PS51059"/>
    </source>
</evidence>
<dbReference type="GO" id="GO:0005634">
    <property type="term" value="C:nucleus"/>
    <property type="evidence" value="ECO:0007669"/>
    <property type="project" value="UniProtKB-SubCell"/>
</dbReference>
<keyword evidence="3 6" id="KW-0808">Transferase</keyword>
<evidence type="ECO:0000256" key="6">
    <source>
        <dbReference type="RuleBase" id="RU362114"/>
    </source>
</evidence>
<evidence type="ECO:0000256" key="3">
    <source>
        <dbReference type="ARBA" id="ARBA00022679"/>
    </source>
</evidence>
<evidence type="ECO:0000256" key="1">
    <source>
        <dbReference type="ARBA" id="ARBA00004123"/>
    </source>
</evidence>
<dbReference type="PANTHER" id="PTHR14453:SF67">
    <property type="entry name" value="POLY [ADP-RIBOSE] POLYMERASE"/>
    <property type="match status" value="1"/>
</dbReference>
<dbReference type="InterPro" id="IPR012317">
    <property type="entry name" value="Poly(ADP-ribose)pol_cat_dom"/>
</dbReference>
<keyword evidence="5" id="KW-0539">Nucleus</keyword>
<feature type="domain" description="Macro" evidence="8">
    <location>
        <begin position="1"/>
        <end position="144"/>
    </location>
</feature>
<sequence>MVSKALLKAAGVELQHDYNSTLKGRQIKFPEVVVTGGYNLSAKKIFHGVLPRYKSESSMQQFEYFIKNCLNTAVNLNMRSIAFPALGTGNLIYPSNLVASSMFLVADKFISANNIGSLTEINFVIYPADTGVLQVFEAVEKNRKKTVGNMFVDSVVACPDFTTCTVQVIGPSDELIHDTFKQIEESFNTNGITDEGIQTNRLAKLKASDKQDSKYPKGDIQYLQYLLNATEDINSDSFDINMAYNSSNNFSKPDTLCVNDKKLQIPQLTPMGSSILYRPKQDAIVMITKEGVKVYVYKADICYLSKVDCIVNPFIRRMNETDGLTNIVARAGEQMQNECTQYIVRHGICEQRLCITTAGSFTHYKKILHVKSPARNDNSTIAALTENITKTIRICLSRANMNNFASIAFSPFPTLGFDTACHTDIVKTYPESVMKYSNEAGMKSSIKEIHFVHTDQAEMEAIHSAFLQTIPDSYVDEYIKQKDTSNKLLGYAEMNEFHTLKTSTKPVTFLASKNISDRTEKVKMYQPIPGSFSGDIQYQQRLMNATDDLNVGSFYKRKSMAYGLNPLSTSGTSHINNHKIEPCQSWLRSSTLYRPKQDSVIMITKEGVKVFVYKADICYLSKVDCIVNPSSSKLNETVGLTNIFLEAGEKLKTECSQYIRDHGVLHDKCVCITTAGNLNHYKKILHVKAPVWNEYLTVDAISEKVSAAITICLSQANMDSMTSIALPPLITLGFDTVLNTSIVKAYPESVMKYSTAAGLRSSIKEIHFVHTDQSEVEAIHSAFLQTIPDSYADDCIKRKDRTSETLGYADRNEFHTFTTNTETSKLPVSDTISDKTSKFKMYQSMPDLFSDSSENVPSNWTDMDANEMITTVILQPYDQEYKDVVAEFKQTSERHYDIIKVERIQNRTLHQQYNARKKLMDSINPSCFNNERKLWHGTTLEAVNGINTYGFNRGYCGKNAASYGNGVYFAVNSSYSTKSQYSTPDHDNSKRVYLCKVLVGEYVKGQQDMRVPPPKYGASGSHILYDSVVDKPSSPRIFVIFHDAQAYPEYLVVFR</sequence>
<evidence type="ECO:0000313" key="9">
    <source>
        <dbReference type="EMBL" id="VDI16362.1"/>
    </source>
</evidence>
<evidence type="ECO:0000256" key="2">
    <source>
        <dbReference type="ARBA" id="ARBA00022676"/>
    </source>
</evidence>
<dbReference type="AlphaFoldDB" id="A0A8B6DBD5"/>
<dbReference type="CDD" id="cd01439">
    <property type="entry name" value="TCCD_inducible_PARP_like"/>
    <property type="match status" value="1"/>
</dbReference>
<dbReference type="EMBL" id="UYJE01003079">
    <property type="protein sequence ID" value="VDI16362.1"/>
    <property type="molecule type" value="Genomic_DNA"/>
</dbReference>
<dbReference type="InterPro" id="IPR043472">
    <property type="entry name" value="Macro_dom-like"/>
</dbReference>
<keyword evidence="10" id="KW-1185">Reference proteome</keyword>
<dbReference type="Gene3D" id="3.40.220.10">
    <property type="entry name" value="Leucine Aminopeptidase, subunit E, domain 1"/>
    <property type="match status" value="3"/>
</dbReference>
<dbReference type="EC" id="2.4.2.-" evidence="6"/>
<evidence type="ECO:0000256" key="5">
    <source>
        <dbReference type="ARBA" id="ARBA00023242"/>
    </source>
</evidence>
<dbReference type="GO" id="GO:0005737">
    <property type="term" value="C:cytoplasm"/>
    <property type="evidence" value="ECO:0007669"/>
    <property type="project" value="TreeGrafter"/>
</dbReference>
<feature type="domain" description="PARP catalytic" evidence="7">
    <location>
        <begin position="856"/>
        <end position="1055"/>
    </location>
</feature>
<name>A0A8B6DBD5_MYTGA</name>
<dbReference type="Pfam" id="PF00644">
    <property type="entry name" value="PARP"/>
    <property type="match status" value="1"/>
</dbReference>
<dbReference type="Pfam" id="PF01661">
    <property type="entry name" value="Macro"/>
    <property type="match status" value="3"/>
</dbReference>
<accession>A0A8B6DBD5</accession>
<protein>
    <recommendedName>
        <fullName evidence="6">Poly [ADP-ribose] polymerase</fullName>
        <shortName evidence="6">PARP</shortName>
        <ecNumber evidence="6">2.4.2.-</ecNumber>
    </recommendedName>
</protein>
<gene>
    <name evidence="9" type="ORF">MGAL_10B044113</name>
</gene>
<keyword evidence="2 6" id="KW-0328">Glycosyltransferase</keyword>
<dbReference type="Proteomes" id="UP000596742">
    <property type="component" value="Unassembled WGS sequence"/>
</dbReference>
<dbReference type="SUPFAM" id="SSF56399">
    <property type="entry name" value="ADP-ribosylation"/>
    <property type="match status" value="1"/>
</dbReference>
<evidence type="ECO:0000313" key="10">
    <source>
        <dbReference type="Proteomes" id="UP000596742"/>
    </source>
</evidence>
<dbReference type="PROSITE" id="PS51059">
    <property type="entry name" value="PARP_CATALYTIC"/>
    <property type="match status" value="1"/>
</dbReference>